<gene>
    <name evidence="2" type="ORF">SAMN04489747_1557</name>
</gene>
<feature type="transmembrane region" description="Helical" evidence="1">
    <location>
        <begin position="79"/>
        <end position="102"/>
    </location>
</feature>
<feature type="transmembrane region" description="Helical" evidence="1">
    <location>
        <begin position="114"/>
        <end position="130"/>
    </location>
</feature>
<feature type="transmembrane region" description="Helical" evidence="1">
    <location>
        <begin position="45"/>
        <end position="67"/>
    </location>
</feature>
<organism evidence="2 3">
    <name type="scientific">Auraticoccus monumenti</name>
    <dbReference type="NCBI Taxonomy" id="675864"/>
    <lineage>
        <taxon>Bacteria</taxon>
        <taxon>Bacillati</taxon>
        <taxon>Actinomycetota</taxon>
        <taxon>Actinomycetes</taxon>
        <taxon>Propionibacteriales</taxon>
        <taxon>Propionibacteriaceae</taxon>
        <taxon>Auraticoccus</taxon>
    </lineage>
</organism>
<dbReference type="RefSeq" id="WP_090592139.1">
    <property type="nucleotide sequence ID" value="NZ_LT629688.1"/>
</dbReference>
<feature type="transmembrane region" description="Helical" evidence="1">
    <location>
        <begin position="18"/>
        <end position="39"/>
    </location>
</feature>
<dbReference type="STRING" id="675864.SAMN04489747_1557"/>
<reference evidence="2 3" key="1">
    <citation type="submission" date="2016-10" db="EMBL/GenBank/DDBJ databases">
        <authorList>
            <person name="de Groot N.N."/>
        </authorList>
    </citation>
    <scope>NUCLEOTIDE SEQUENCE [LARGE SCALE GENOMIC DNA]</scope>
    <source>
        <strain evidence="2 3">MON 2.2</strain>
    </source>
</reference>
<evidence type="ECO:0000313" key="2">
    <source>
        <dbReference type="EMBL" id="SDD70614.1"/>
    </source>
</evidence>
<evidence type="ECO:0008006" key="4">
    <source>
        <dbReference type="Google" id="ProtNLM"/>
    </source>
</evidence>
<evidence type="ECO:0000313" key="3">
    <source>
        <dbReference type="Proteomes" id="UP000198546"/>
    </source>
</evidence>
<evidence type="ECO:0000256" key="1">
    <source>
        <dbReference type="SAM" id="Phobius"/>
    </source>
</evidence>
<keyword evidence="1" id="KW-1133">Transmembrane helix</keyword>
<protein>
    <recommendedName>
        <fullName evidence="4">Integral membrane protein</fullName>
    </recommendedName>
</protein>
<accession>A0A1G6WXT2</accession>
<keyword evidence="3" id="KW-1185">Reference proteome</keyword>
<keyword evidence="1" id="KW-0472">Membrane</keyword>
<name>A0A1G6WXT2_9ACTN</name>
<dbReference type="EMBL" id="LT629688">
    <property type="protein sequence ID" value="SDD70614.1"/>
    <property type="molecule type" value="Genomic_DNA"/>
</dbReference>
<dbReference type="Proteomes" id="UP000198546">
    <property type="component" value="Chromosome i"/>
</dbReference>
<dbReference type="AlphaFoldDB" id="A0A1G6WXT2"/>
<proteinExistence type="predicted"/>
<dbReference type="OrthoDB" id="25997at2"/>
<sequence length="142" mass="14998">MAEPVTLAERTRSGLGRVLIAVYAVFALAATSRTVVQVVDRFEVAPLAFTLSGLAALVYVLATVCLVRGDRGSRRLAALSCTLELVGVLVVGALSLVLPALFPEATVWSRFGQGYGFVPVLLPVLGLWWLRRSGREGAGVSG</sequence>
<keyword evidence="1" id="KW-0812">Transmembrane</keyword>